<dbReference type="KEGG" id="mars:A8C75_13335"/>
<dbReference type="Proteomes" id="UP000078070">
    <property type="component" value="Chromosome"/>
</dbReference>
<dbReference type="InterPro" id="IPR027417">
    <property type="entry name" value="P-loop_NTPase"/>
</dbReference>
<evidence type="ECO:0008006" key="4">
    <source>
        <dbReference type="Google" id="ProtNLM"/>
    </source>
</evidence>
<evidence type="ECO:0000313" key="2">
    <source>
        <dbReference type="EMBL" id="ANG63358.1"/>
    </source>
</evidence>
<keyword evidence="1" id="KW-0175">Coiled coil</keyword>
<name>A0A1A9F0F3_9GAMM</name>
<reference evidence="2 3" key="2">
    <citation type="journal article" date="2018" name="Int. J. Syst. Evol. Microbiol.">
        <title>Marinobacterium aestuarii sp. nov., a benzene-degrading marine bacterium isolated from estuary sediment.</title>
        <authorList>
            <person name="Bae S.S."/>
            <person name="Jung J."/>
            <person name="Chung D."/>
            <person name="Baek K."/>
        </authorList>
    </citation>
    <scope>NUCLEOTIDE SEQUENCE [LARGE SCALE GENOMIC DNA]</scope>
    <source>
        <strain evidence="2 3">ST58-10</strain>
    </source>
</reference>
<reference evidence="3" key="1">
    <citation type="submission" date="2016-05" db="EMBL/GenBank/DDBJ databases">
        <authorList>
            <person name="Baek K."/>
            <person name="Yang S.-J."/>
        </authorList>
    </citation>
    <scope>NUCLEOTIDE SEQUENCE [LARGE SCALE GENOMIC DNA]</scope>
    <source>
        <strain evidence="3">ST58-10</strain>
    </source>
</reference>
<dbReference type="EMBL" id="CP015839">
    <property type="protein sequence ID" value="ANG63358.1"/>
    <property type="molecule type" value="Genomic_DNA"/>
</dbReference>
<dbReference type="SUPFAM" id="SSF52540">
    <property type="entry name" value="P-loop containing nucleoside triphosphate hydrolases"/>
    <property type="match status" value="1"/>
</dbReference>
<dbReference type="AlphaFoldDB" id="A0A1A9F0F3"/>
<gene>
    <name evidence="2" type="ORF">A8C75_13335</name>
</gene>
<feature type="coiled-coil region" evidence="1">
    <location>
        <begin position="304"/>
        <end position="352"/>
    </location>
</feature>
<protein>
    <recommendedName>
        <fullName evidence="4">Rad50/SbcC-type AAA domain-containing protein</fullName>
    </recommendedName>
</protein>
<feature type="coiled-coil region" evidence="1">
    <location>
        <begin position="230"/>
        <end position="273"/>
    </location>
</feature>
<dbReference type="Pfam" id="PF13555">
    <property type="entry name" value="AAA_29"/>
    <property type="match status" value="1"/>
</dbReference>
<proteinExistence type="predicted"/>
<dbReference type="Gene3D" id="3.40.50.300">
    <property type="entry name" value="P-loop containing nucleotide triphosphate hydrolases"/>
    <property type="match status" value="2"/>
</dbReference>
<accession>A0A1A9F0F3</accession>
<dbReference type="RefSeq" id="WP_067383206.1">
    <property type="nucleotide sequence ID" value="NZ_CP015839.1"/>
</dbReference>
<feature type="coiled-coil region" evidence="1">
    <location>
        <begin position="385"/>
        <end position="419"/>
    </location>
</feature>
<dbReference type="PANTHER" id="PTHR32114:SF2">
    <property type="entry name" value="ABC TRANSPORTER ABCH.3"/>
    <property type="match status" value="1"/>
</dbReference>
<dbReference type="Pfam" id="PF13558">
    <property type="entry name" value="SbcC_Walker_B"/>
    <property type="match status" value="1"/>
</dbReference>
<evidence type="ECO:0000313" key="3">
    <source>
        <dbReference type="Proteomes" id="UP000078070"/>
    </source>
</evidence>
<dbReference type="PANTHER" id="PTHR32114">
    <property type="entry name" value="ABC TRANSPORTER ABCH.3"/>
    <property type="match status" value="1"/>
</dbReference>
<organism evidence="2 3">
    <name type="scientific">Marinobacterium aestuarii</name>
    <dbReference type="NCBI Taxonomy" id="1821621"/>
    <lineage>
        <taxon>Bacteria</taxon>
        <taxon>Pseudomonadati</taxon>
        <taxon>Pseudomonadota</taxon>
        <taxon>Gammaproteobacteria</taxon>
        <taxon>Oceanospirillales</taxon>
        <taxon>Oceanospirillaceae</taxon>
        <taxon>Marinobacterium</taxon>
    </lineage>
</organism>
<feature type="coiled-coil region" evidence="1">
    <location>
        <begin position="709"/>
        <end position="795"/>
    </location>
</feature>
<keyword evidence="3" id="KW-1185">Reference proteome</keyword>
<dbReference type="STRING" id="1821621.A8C75_13335"/>
<evidence type="ECO:0000256" key="1">
    <source>
        <dbReference type="SAM" id="Coils"/>
    </source>
</evidence>
<sequence>MRILSLRLKNINSLKGEWKLDFRASEFRDNGLFAITGPTGAGKTTLLDAICLALYHATPRLNVSAGSNELMTRHTADCLAEVEFEVRGEEYRAFWSQRRARNQPDGKLQAPQVELARADGELLSTRIGEKLNLVSELTGLDFARFTKSMMLAQGGFAAFLNASPNERAELLEELTGTEIYGEISRLAFERKRSEEEALRVLQARAGAVELLDQASLAALDVEQTELSAQHRQLQADDIRLQQEIQGLEALGQARSAQLQAEAEQTRAQQALEREAVQLARLDACLPALDLRPLHQQWQADLTQARELLAARRQDEQLLLQAQQQLDAQQAVQQQARQQLDGVRQEREATEIRLLEEVMPLDNRMAQLAERQRELATTLGAQSQSFTELGDQHEGLAENLKQAQLERDQAQDYLQKNQAAARLGEQLPLWQERFAQRGRLLQQLNDMRQRQQGLARGQARLARELPALQAGQLQNRERMQQLQQQAQALGGQRETLLASRIPAQLEQSRKSLQGAARTLDRLDGLGRRFQALETALKSRTALLGQRRAELETQQAVLVAARQQYSDCKQHRDDLEQLLAQEQRISDLSAYRDALQPDEACPLCGSQQHPYISDYRQPQLSETRQRYEAKKLQLEQLQLDGQKMAAATATLQAGLNELQQQSIQDGAEQSSLHNEAQPLIESLFDAFSASAQQGAEIRLQLTDSAGITQCVQRLGAQLAECEMTLSQLRELDQALQRLRDERVQTDSLLASQSHQLDMQTHELQTLQQQQEQTAAEVQAQQDALTALEQSLHSALQETLGESALPAADMQATWLEQKAQYWADYQRMHSRSADNTRNCEQLEARLEVLGRDLALLQQQQAANLAQQRDWTQQGEALAAQRSMLFEGRAVAQIRTQQQQRLQQADTCWQQAATALAAAQKSVDGLRGSLEALQQREIQQRAQLERSAPAWLEALEASPFADEAGYIEALLEPHARRELQALRQTLDGDLSRAQTLLLQACTRLAELEQQPFAVLDQAAVQRARAAVTEQLQTLVQRRGALMQQLEQDARLRQAQRALLQGIEAQQANYDTWAQLSSLIGSQKGDRFRRFAQGLTLDHLIYLANRQLGRLDGRYRLQRKSGDELELEVIDSWQADALRDTRTLSGGESFLVSLALALALSDLVSHRTSIDSLFLDEGFGTLDADTLDTALNALDSLNASGKMIGVISHVEALKERIPVQVRVRKGNGLGCSRLDARFAFAPA</sequence>
<dbReference type="OrthoDB" id="9795626at2"/>